<evidence type="ECO:0000256" key="7">
    <source>
        <dbReference type="ARBA" id="ARBA00023049"/>
    </source>
</evidence>
<evidence type="ECO:0000256" key="9">
    <source>
        <dbReference type="SAM" id="SignalP"/>
    </source>
</evidence>
<reference evidence="12 13" key="1">
    <citation type="submission" date="2018-03" db="EMBL/GenBank/DDBJ databases">
        <title>Draft Genome Sequences of the Obligatory Marine Myxobacteria Enhygromyxa salina SWB007.</title>
        <authorList>
            <person name="Poehlein A."/>
            <person name="Moghaddam J.A."/>
            <person name="Harms H."/>
            <person name="Alanjari M."/>
            <person name="Koenig G.M."/>
            <person name="Daniel R."/>
            <person name="Schaeberle T.F."/>
        </authorList>
    </citation>
    <scope>NUCLEOTIDE SEQUENCE [LARGE SCALE GENOMIC DNA]</scope>
    <source>
        <strain evidence="12 13">SWB007</strain>
    </source>
</reference>
<feature type="chain" id="PRO_5015436851" evidence="9">
    <location>
        <begin position="24"/>
        <end position="723"/>
    </location>
</feature>
<evidence type="ECO:0000256" key="3">
    <source>
        <dbReference type="ARBA" id="ARBA00022670"/>
    </source>
</evidence>
<dbReference type="PROSITE" id="PS51885">
    <property type="entry name" value="NEPRILYSIN"/>
    <property type="match status" value="1"/>
</dbReference>
<comment type="caution">
    <text evidence="12">The sequence shown here is derived from an EMBL/GenBank/DDBJ whole genome shotgun (WGS) entry which is preliminary data.</text>
</comment>
<feature type="domain" description="Peptidase M13 N-terminal" evidence="11">
    <location>
        <begin position="70"/>
        <end position="467"/>
    </location>
</feature>
<dbReference type="SUPFAM" id="SSF55486">
    <property type="entry name" value="Metalloproteases ('zincins'), catalytic domain"/>
    <property type="match status" value="1"/>
</dbReference>
<dbReference type="AlphaFoldDB" id="A0A2S9Y0K4"/>
<evidence type="ECO:0000313" key="12">
    <source>
        <dbReference type="EMBL" id="PRP98634.1"/>
    </source>
</evidence>
<dbReference type="PRINTS" id="PR00786">
    <property type="entry name" value="NEPRILYSIN"/>
</dbReference>
<dbReference type="OrthoDB" id="9775677at2"/>
<dbReference type="PROSITE" id="PS51257">
    <property type="entry name" value="PROKAR_LIPOPROTEIN"/>
    <property type="match status" value="1"/>
</dbReference>
<dbReference type="GO" id="GO:0016485">
    <property type="term" value="P:protein processing"/>
    <property type="evidence" value="ECO:0007669"/>
    <property type="project" value="TreeGrafter"/>
</dbReference>
<accession>A0A2S9Y0K4</accession>
<comment type="cofactor">
    <cofactor evidence="1">
        <name>Zn(2+)</name>
        <dbReference type="ChEBI" id="CHEBI:29105"/>
    </cofactor>
</comment>
<sequence>MRGAILKSWLSLGLVALAGSSAAACDRGGPVETPEPAGPPVEDPTKAAPAEVPSTGVDGLVASIDPSVDPCDDFYMYACGGWLAAHQRPADKSRYGRSFDTVSEHNEAVMRELLDAASAAAKAGGADPSTQQLGDYYNACMDTPARDAAGIEGLAEPLALIDGAKDKRALMKVVGQLHASVWGRMGWLGMPAAPPFFIVGVDADYMDAPDQNMAIVSQAGLALPSREMYLPAAGPEGDPTRALLANYERHIATMLTLAGSTSEQAATDAKLVLAIETALAEASMTPVQLRDDQANYHKEGFKGLSKRAKRVAWDAYFEGAGLPRTKALNIRTPDYLAAMAKVIDERPLADLQAYLRWSLIHATAEDLDTAIGEANFELTKLITGVDEPPPLWKRCTQSVMWALPELVGPAYVERAFAGDSKAIANDMIERINAAMAASLPTLEWMDETTRGRAQHKIDAMGRKIGYPDTWRTYQDVAITGADHLANVLAEKRAHAVRQAAQIDKPVDKAEWLMPAPLVNAYFNPTNNEIAFPAGILQPPFFDADQPMVMNFGGIGAVAGHELTHGFDDEGRKYDATGRLTQWWEPQVSEAFEQRVACVVEQYNGYEAAPGKFVNGELTAGENIADIGGVKEAYFAYQAWATEQGGDPAVVEGMSNEQVFFVAWAQNWCQHTADLELQRRLLEDSHSPGPFRASGPLADLPEFAEAFSCAEGSRMNPVDRCEIW</sequence>
<keyword evidence="6" id="KW-0862">Zinc</keyword>
<organism evidence="12 13">
    <name type="scientific">Enhygromyxa salina</name>
    <dbReference type="NCBI Taxonomy" id="215803"/>
    <lineage>
        <taxon>Bacteria</taxon>
        <taxon>Pseudomonadati</taxon>
        <taxon>Myxococcota</taxon>
        <taxon>Polyangia</taxon>
        <taxon>Nannocystales</taxon>
        <taxon>Nannocystaceae</taxon>
        <taxon>Enhygromyxa</taxon>
    </lineage>
</organism>
<evidence type="ECO:0000313" key="13">
    <source>
        <dbReference type="Proteomes" id="UP000238823"/>
    </source>
</evidence>
<evidence type="ECO:0000256" key="8">
    <source>
        <dbReference type="SAM" id="MobiDB-lite"/>
    </source>
</evidence>
<dbReference type="Proteomes" id="UP000238823">
    <property type="component" value="Unassembled WGS sequence"/>
</dbReference>
<evidence type="ECO:0000256" key="5">
    <source>
        <dbReference type="ARBA" id="ARBA00022801"/>
    </source>
</evidence>
<dbReference type="PANTHER" id="PTHR11733">
    <property type="entry name" value="ZINC METALLOPROTEASE FAMILY M13 NEPRILYSIN-RELATED"/>
    <property type="match status" value="1"/>
</dbReference>
<comment type="similarity">
    <text evidence="2">Belongs to the peptidase M13 family.</text>
</comment>
<dbReference type="InterPro" id="IPR008753">
    <property type="entry name" value="Peptidase_M13_N"/>
</dbReference>
<dbReference type="GO" id="GO:0046872">
    <property type="term" value="F:metal ion binding"/>
    <property type="evidence" value="ECO:0007669"/>
    <property type="project" value="UniProtKB-KW"/>
</dbReference>
<gene>
    <name evidence="12" type="primary">pepO_1</name>
    <name evidence="12" type="ORF">ENSA7_65770</name>
</gene>
<evidence type="ECO:0000256" key="2">
    <source>
        <dbReference type="ARBA" id="ARBA00007357"/>
    </source>
</evidence>
<dbReference type="CDD" id="cd08662">
    <property type="entry name" value="M13"/>
    <property type="match status" value="1"/>
</dbReference>
<dbReference type="EMBL" id="PVNL01000124">
    <property type="protein sequence ID" value="PRP98634.1"/>
    <property type="molecule type" value="Genomic_DNA"/>
</dbReference>
<keyword evidence="9" id="KW-0732">Signal</keyword>
<keyword evidence="5 12" id="KW-0378">Hydrolase</keyword>
<protein>
    <submittedName>
        <fullName evidence="12">Neutral endopeptidase</fullName>
        <ecNumber evidence="12">3.4.24.-</ecNumber>
    </submittedName>
</protein>
<feature type="region of interest" description="Disordered" evidence="8">
    <location>
        <begin position="25"/>
        <end position="53"/>
    </location>
</feature>
<dbReference type="InterPro" id="IPR024079">
    <property type="entry name" value="MetalloPept_cat_dom_sf"/>
</dbReference>
<dbReference type="EC" id="3.4.24.-" evidence="12"/>
<dbReference type="Gene3D" id="3.40.390.10">
    <property type="entry name" value="Collagenase (Catalytic Domain)"/>
    <property type="match status" value="1"/>
</dbReference>
<dbReference type="InterPro" id="IPR042089">
    <property type="entry name" value="Peptidase_M13_dom_2"/>
</dbReference>
<proteinExistence type="inferred from homology"/>
<feature type="signal peptide" evidence="9">
    <location>
        <begin position="1"/>
        <end position="23"/>
    </location>
</feature>
<evidence type="ECO:0000256" key="1">
    <source>
        <dbReference type="ARBA" id="ARBA00001947"/>
    </source>
</evidence>
<dbReference type="PANTHER" id="PTHR11733:SF167">
    <property type="entry name" value="FI17812P1-RELATED"/>
    <property type="match status" value="1"/>
</dbReference>
<dbReference type="InterPro" id="IPR000718">
    <property type="entry name" value="Peptidase_M13"/>
</dbReference>
<keyword evidence="3" id="KW-0645">Protease</keyword>
<feature type="domain" description="Peptidase M13 C-terminal" evidence="10">
    <location>
        <begin position="519"/>
        <end position="722"/>
    </location>
</feature>
<dbReference type="GO" id="GO:0004222">
    <property type="term" value="F:metalloendopeptidase activity"/>
    <property type="evidence" value="ECO:0007669"/>
    <property type="project" value="InterPro"/>
</dbReference>
<dbReference type="Gene3D" id="1.10.1380.10">
    <property type="entry name" value="Neutral endopeptidase , domain2"/>
    <property type="match status" value="1"/>
</dbReference>
<evidence type="ECO:0000259" key="10">
    <source>
        <dbReference type="Pfam" id="PF01431"/>
    </source>
</evidence>
<dbReference type="RefSeq" id="WP_106093403.1">
    <property type="nucleotide sequence ID" value="NZ_PVNL01000124.1"/>
</dbReference>
<dbReference type="GO" id="GO:0005886">
    <property type="term" value="C:plasma membrane"/>
    <property type="evidence" value="ECO:0007669"/>
    <property type="project" value="TreeGrafter"/>
</dbReference>
<dbReference type="InterPro" id="IPR018497">
    <property type="entry name" value="Peptidase_M13_C"/>
</dbReference>
<keyword evidence="4" id="KW-0479">Metal-binding</keyword>
<evidence type="ECO:0000256" key="4">
    <source>
        <dbReference type="ARBA" id="ARBA00022723"/>
    </source>
</evidence>
<evidence type="ECO:0000256" key="6">
    <source>
        <dbReference type="ARBA" id="ARBA00022833"/>
    </source>
</evidence>
<dbReference type="Pfam" id="PF05649">
    <property type="entry name" value="Peptidase_M13_N"/>
    <property type="match status" value="1"/>
</dbReference>
<dbReference type="Pfam" id="PF01431">
    <property type="entry name" value="Peptidase_M13"/>
    <property type="match status" value="1"/>
</dbReference>
<evidence type="ECO:0000259" key="11">
    <source>
        <dbReference type="Pfam" id="PF05649"/>
    </source>
</evidence>
<name>A0A2S9Y0K4_9BACT</name>
<keyword evidence="7" id="KW-0482">Metalloprotease</keyword>